<feature type="signal peptide" evidence="2">
    <location>
        <begin position="1"/>
        <end position="24"/>
    </location>
</feature>
<organism evidence="3 4">
    <name type="scientific">Kribbella orskensis</name>
    <dbReference type="NCBI Taxonomy" id="2512216"/>
    <lineage>
        <taxon>Bacteria</taxon>
        <taxon>Bacillati</taxon>
        <taxon>Actinomycetota</taxon>
        <taxon>Actinomycetes</taxon>
        <taxon>Propionibacteriales</taxon>
        <taxon>Kribbellaceae</taxon>
        <taxon>Kribbella</taxon>
    </lineage>
</organism>
<keyword evidence="4" id="KW-1185">Reference proteome</keyword>
<dbReference type="RefSeq" id="WP_132191619.1">
    <property type="nucleotide sequence ID" value="NZ_SLWM01000003.1"/>
</dbReference>
<reference evidence="3 4" key="1">
    <citation type="journal article" date="2015" name="Stand. Genomic Sci.">
        <title>Genomic Encyclopedia of Bacterial and Archaeal Type Strains, Phase III: the genomes of soil and plant-associated and newly described type strains.</title>
        <authorList>
            <person name="Whitman W.B."/>
            <person name="Woyke T."/>
            <person name="Klenk H.P."/>
            <person name="Zhou Y."/>
            <person name="Lilburn T.G."/>
            <person name="Beck B.J."/>
            <person name="De Vos P."/>
            <person name="Vandamme P."/>
            <person name="Eisen J.A."/>
            <person name="Garrity G."/>
            <person name="Hugenholtz P."/>
            <person name="Kyrpides N.C."/>
        </authorList>
    </citation>
    <scope>NUCLEOTIDE SEQUENCE [LARGE SCALE GENOMIC DNA]</scope>
    <source>
        <strain evidence="3 4">VKM Ac-2538</strain>
    </source>
</reference>
<dbReference type="Proteomes" id="UP000295818">
    <property type="component" value="Unassembled WGS sequence"/>
</dbReference>
<name>A0ABY2BQP8_9ACTN</name>
<keyword evidence="1" id="KW-1133">Transmembrane helix</keyword>
<sequence>MKRLALILLTGLAVFLGGGLTASAVDFPTDPRVTAAVAAWRTKPVYVDPLYAEYVGTQDQQLAERTATAPAPVFVAVLPTGAWFQEKDDTERLAGWLAVTNGTPGIYVVMDGTATTGVAHLVSARAPFDTFASSKTALTDQLSQYLDDLELNDRVKVKPARTAELPTAPERTYERERFTVGKAIGNGIGGMTIGLMGGALLAAIVLGLAALVAPRRGGQQ</sequence>
<evidence type="ECO:0000256" key="1">
    <source>
        <dbReference type="SAM" id="Phobius"/>
    </source>
</evidence>
<dbReference type="EMBL" id="SLWM01000003">
    <property type="protein sequence ID" value="TCO27940.1"/>
    <property type="molecule type" value="Genomic_DNA"/>
</dbReference>
<proteinExistence type="predicted"/>
<protein>
    <recommendedName>
        <fullName evidence="5">TPM domain-containing protein</fullName>
    </recommendedName>
</protein>
<accession>A0ABY2BQP8</accession>
<evidence type="ECO:0000256" key="2">
    <source>
        <dbReference type="SAM" id="SignalP"/>
    </source>
</evidence>
<evidence type="ECO:0008006" key="5">
    <source>
        <dbReference type="Google" id="ProtNLM"/>
    </source>
</evidence>
<keyword evidence="2" id="KW-0732">Signal</keyword>
<evidence type="ECO:0000313" key="4">
    <source>
        <dbReference type="Proteomes" id="UP000295818"/>
    </source>
</evidence>
<gene>
    <name evidence="3" type="ORF">EV644_103644</name>
</gene>
<keyword evidence="1" id="KW-0812">Transmembrane</keyword>
<feature type="transmembrane region" description="Helical" evidence="1">
    <location>
        <begin position="188"/>
        <end position="213"/>
    </location>
</feature>
<keyword evidence="1" id="KW-0472">Membrane</keyword>
<evidence type="ECO:0000313" key="3">
    <source>
        <dbReference type="EMBL" id="TCO27940.1"/>
    </source>
</evidence>
<comment type="caution">
    <text evidence="3">The sequence shown here is derived from an EMBL/GenBank/DDBJ whole genome shotgun (WGS) entry which is preliminary data.</text>
</comment>
<feature type="chain" id="PRO_5047271753" description="TPM domain-containing protein" evidence="2">
    <location>
        <begin position="25"/>
        <end position="220"/>
    </location>
</feature>